<name>A0ABN7X6D2_GIGMA</name>
<organism evidence="1 2">
    <name type="scientific">Gigaspora margarita</name>
    <dbReference type="NCBI Taxonomy" id="4874"/>
    <lineage>
        <taxon>Eukaryota</taxon>
        <taxon>Fungi</taxon>
        <taxon>Fungi incertae sedis</taxon>
        <taxon>Mucoromycota</taxon>
        <taxon>Glomeromycotina</taxon>
        <taxon>Glomeromycetes</taxon>
        <taxon>Diversisporales</taxon>
        <taxon>Gigasporaceae</taxon>
        <taxon>Gigaspora</taxon>
    </lineage>
</organism>
<dbReference type="Proteomes" id="UP000789901">
    <property type="component" value="Unassembled WGS sequence"/>
</dbReference>
<keyword evidence="2" id="KW-1185">Reference proteome</keyword>
<evidence type="ECO:0000313" key="2">
    <source>
        <dbReference type="Proteomes" id="UP000789901"/>
    </source>
</evidence>
<dbReference type="PANTHER" id="PTHR10492">
    <property type="match status" value="1"/>
</dbReference>
<comment type="caution">
    <text evidence="1">The sequence shown here is derived from an EMBL/GenBank/DDBJ whole genome shotgun (WGS) entry which is preliminary data.</text>
</comment>
<accession>A0ABN7X6D2</accession>
<gene>
    <name evidence="1" type="ORF">GMARGA_LOCUS38465</name>
</gene>
<dbReference type="EMBL" id="CAJVQB010086036">
    <property type="protein sequence ID" value="CAG8847046.1"/>
    <property type="molecule type" value="Genomic_DNA"/>
</dbReference>
<dbReference type="SUPFAM" id="SSF52540">
    <property type="entry name" value="P-loop containing nucleoside triphosphate hydrolases"/>
    <property type="match status" value="1"/>
</dbReference>
<feature type="non-terminal residue" evidence="1">
    <location>
        <position position="1"/>
    </location>
</feature>
<sequence length="151" mass="17579">YDVVKENDEIINDHPVATPDYLTQLIYPGISNYKIHLKTGAICSIMQNISIDKGLVKNVHVIITNLHQRLIEIKVLKNNNPTNILETYLFSRINFYFQPDYCFWIVHRKQFLLRLAYSTTFNSSQDLILDCAVIDLRTNIFAHGQLYTAIF</sequence>
<evidence type="ECO:0000313" key="1">
    <source>
        <dbReference type="EMBL" id="CAG8847046.1"/>
    </source>
</evidence>
<proteinExistence type="predicted"/>
<dbReference type="InterPro" id="IPR027417">
    <property type="entry name" value="P-loop_NTPase"/>
</dbReference>
<reference evidence="1 2" key="1">
    <citation type="submission" date="2021-06" db="EMBL/GenBank/DDBJ databases">
        <authorList>
            <person name="Kallberg Y."/>
            <person name="Tangrot J."/>
            <person name="Rosling A."/>
        </authorList>
    </citation>
    <scope>NUCLEOTIDE SEQUENCE [LARGE SCALE GENOMIC DNA]</scope>
    <source>
        <strain evidence="1 2">120-4 pot B 10/14</strain>
    </source>
</reference>
<protein>
    <submittedName>
        <fullName evidence="1">27336_t:CDS:1</fullName>
    </submittedName>
</protein>